<evidence type="ECO:0000256" key="2">
    <source>
        <dbReference type="ARBA" id="ARBA00010933"/>
    </source>
</evidence>
<feature type="transmembrane region" description="Helical" evidence="14">
    <location>
        <begin position="642"/>
        <end position="667"/>
    </location>
</feature>
<gene>
    <name evidence="20" type="ORF">JTE90_015310</name>
</gene>
<dbReference type="FunFam" id="2.60.120.740:FF:000001">
    <property type="entry name" value="Adhesion G protein-coupled receptor L2"/>
    <property type="match status" value="1"/>
</dbReference>
<dbReference type="PANTHER" id="PTHR12011">
    <property type="entry name" value="ADHESION G-PROTEIN COUPLED RECEPTOR"/>
    <property type="match status" value="1"/>
</dbReference>
<dbReference type="PANTHER" id="PTHR12011:SF347">
    <property type="entry name" value="FI21270P1-RELATED"/>
    <property type="match status" value="1"/>
</dbReference>
<evidence type="ECO:0000259" key="17">
    <source>
        <dbReference type="PROSITE" id="PS50227"/>
    </source>
</evidence>
<dbReference type="PRINTS" id="PR00249">
    <property type="entry name" value="GPCRSECRETIN"/>
</dbReference>
<dbReference type="GO" id="GO:0005886">
    <property type="term" value="C:plasma membrane"/>
    <property type="evidence" value="ECO:0007669"/>
    <property type="project" value="UniProtKB-SubCell"/>
</dbReference>
<dbReference type="Pfam" id="PF02793">
    <property type="entry name" value="HRM"/>
    <property type="match status" value="1"/>
</dbReference>
<dbReference type="EMBL" id="JAFNEN010000042">
    <property type="protein sequence ID" value="KAG8198213.1"/>
    <property type="molecule type" value="Genomic_DNA"/>
</dbReference>
<keyword evidence="7 14" id="KW-1133">Transmembrane helix</keyword>
<evidence type="ECO:0000256" key="1">
    <source>
        <dbReference type="ARBA" id="ARBA00004651"/>
    </source>
</evidence>
<evidence type="ECO:0000256" key="7">
    <source>
        <dbReference type="ARBA" id="ARBA00022989"/>
    </source>
</evidence>
<evidence type="ECO:0000256" key="12">
    <source>
        <dbReference type="ARBA" id="ARBA00023224"/>
    </source>
</evidence>
<evidence type="ECO:0000256" key="3">
    <source>
        <dbReference type="ARBA" id="ARBA00022475"/>
    </source>
</evidence>
<dbReference type="Gene3D" id="4.10.1240.10">
    <property type="entry name" value="GPCR, family 2, extracellular hormone receptor domain"/>
    <property type="match status" value="1"/>
</dbReference>
<proteinExistence type="inferred from homology"/>
<feature type="domain" description="G-protein coupled receptors family 2 profile 1" evidence="17">
    <location>
        <begin position="272"/>
        <end position="328"/>
    </location>
</feature>
<dbReference type="PROSITE" id="PS50227">
    <property type="entry name" value="G_PROTEIN_RECEP_F2_3"/>
    <property type="match status" value="1"/>
</dbReference>
<dbReference type="Pfam" id="PF01825">
    <property type="entry name" value="GPS"/>
    <property type="match status" value="1"/>
</dbReference>
<feature type="domain" description="GAIN-B" evidence="16">
    <location>
        <begin position="451"/>
        <end position="634"/>
    </location>
</feature>
<evidence type="ECO:0000256" key="5">
    <source>
        <dbReference type="ARBA" id="ARBA00022729"/>
    </source>
</evidence>
<feature type="domain" description="SUEL-type lectin" evidence="18">
    <location>
        <begin position="53"/>
        <end position="141"/>
    </location>
</feature>
<dbReference type="InterPro" id="IPR017981">
    <property type="entry name" value="GPCR_2-like_7TM"/>
</dbReference>
<dbReference type="CDD" id="cd22830">
    <property type="entry name" value="Gal_Rha_Lectin_dCirl"/>
    <property type="match status" value="1"/>
</dbReference>
<dbReference type="InterPro" id="IPR001879">
    <property type="entry name" value="GPCR_2_extracellular_dom"/>
</dbReference>
<dbReference type="Gene3D" id="1.20.1070.10">
    <property type="entry name" value="Rhodopsin 7-helix transmembrane proteins"/>
    <property type="match status" value="1"/>
</dbReference>
<dbReference type="InterPro" id="IPR000922">
    <property type="entry name" value="Lectin_gal-bd_dom"/>
</dbReference>
<feature type="transmembrane region" description="Helical" evidence="14">
    <location>
        <begin position="843"/>
        <end position="862"/>
    </location>
</feature>
<comment type="caution">
    <text evidence="20">The sequence shown here is derived from an EMBL/GenBank/DDBJ whole genome shotgun (WGS) entry which is preliminary data.</text>
</comment>
<feature type="transmembrane region" description="Helical" evidence="14">
    <location>
        <begin position="868"/>
        <end position="888"/>
    </location>
</feature>
<dbReference type="Pfam" id="PF02140">
    <property type="entry name" value="SUEL_Lectin"/>
    <property type="match status" value="1"/>
</dbReference>
<keyword evidence="21" id="KW-1185">Reference proteome</keyword>
<evidence type="ECO:0000256" key="11">
    <source>
        <dbReference type="ARBA" id="ARBA00023170"/>
    </source>
</evidence>
<evidence type="ECO:0000313" key="21">
    <source>
        <dbReference type="Proteomes" id="UP000827092"/>
    </source>
</evidence>
<feature type="transmembrane region" description="Helical" evidence="14">
    <location>
        <begin position="749"/>
        <end position="769"/>
    </location>
</feature>
<feature type="domain" description="G-protein coupled receptors family 2 profile 2" evidence="19">
    <location>
        <begin position="643"/>
        <end position="890"/>
    </location>
</feature>
<keyword evidence="11" id="KW-0675">Receptor</keyword>
<dbReference type="InterPro" id="IPR032471">
    <property type="entry name" value="AGRL2-4_GAIN_subdom_A"/>
</dbReference>
<feature type="signal peptide" evidence="15">
    <location>
        <begin position="1"/>
        <end position="24"/>
    </location>
</feature>
<dbReference type="Pfam" id="PF16489">
    <property type="entry name" value="GAIN"/>
    <property type="match status" value="1"/>
</dbReference>
<dbReference type="InterPro" id="IPR046338">
    <property type="entry name" value="GAIN_dom_sf"/>
</dbReference>
<evidence type="ECO:0000256" key="13">
    <source>
        <dbReference type="SAM" id="MobiDB-lite"/>
    </source>
</evidence>
<feature type="chain" id="PRO_5043764738" description="Latrophilin Cirl" evidence="15">
    <location>
        <begin position="25"/>
        <end position="1217"/>
    </location>
</feature>
<dbReference type="InterPro" id="IPR000832">
    <property type="entry name" value="GPCR_2_secretin-like"/>
</dbReference>
<organism evidence="20 21">
    <name type="scientific">Oedothorax gibbosus</name>
    <dbReference type="NCBI Taxonomy" id="931172"/>
    <lineage>
        <taxon>Eukaryota</taxon>
        <taxon>Metazoa</taxon>
        <taxon>Ecdysozoa</taxon>
        <taxon>Arthropoda</taxon>
        <taxon>Chelicerata</taxon>
        <taxon>Arachnida</taxon>
        <taxon>Araneae</taxon>
        <taxon>Araneomorphae</taxon>
        <taxon>Entelegynae</taxon>
        <taxon>Araneoidea</taxon>
        <taxon>Linyphiidae</taxon>
        <taxon>Erigoninae</taxon>
        <taxon>Oedothorax</taxon>
    </lineage>
</organism>
<dbReference type="PROSITE" id="PS50261">
    <property type="entry name" value="G_PROTEIN_RECEP_F2_4"/>
    <property type="match status" value="1"/>
</dbReference>
<keyword evidence="12" id="KW-0807">Transducer</keyword>
<dbReference type="InterPro" id="IPR036445">
    <property type="entry name" value="GPCR_2_extracell_dom_sf"/>
</dbReference>
<dbReference type="GO" id="GO:0030246">
    <property type="term" value="F:carbohydrate binding"/>
    <property type="evidence" value="ECO:0007669"/>
    <property type="project" value="UniProtKB-KW"/>
</dbReference>
<accession>A0AAV6VR26</accession>
<dbReference type="PROSITE" id="PS50221">
    <property type="entry name" value="GAIN_B"/>
    <property type="match status" value="1"/>
</dbReference>
<comment type="subcellular location">
    <subcellularLocation>
        <location evidence="1">Cell membrane</location>
        <topology evidence="1">Multi-pass membrane protein</topology>
    </subcellularLocation>
</comment>
<keyword evidence="6" id="KW-0430">Lectin</keyword>
<keyword evidence="3" id="KW-1003">Cell membrane</keyword>
<name>A0AAV6VR26_9ARAC</name>
<evidence type="ECO:0000259" key="18">
    <source>
        <dbReference type="PROSITE" id="PS50228"/>
    </source>
</evidence>
<keyword evidence="10" id="KW-1015">Disulfide bond</keyword>
<evidence type="ECO:0000259" key="16">
    <source>
        <dbReference type="PROSITE" id="PS50221"/>
    </source>
</evidence>
<protein>
    <recommendedName>
        <fullName evidence="22">Latrophilin Cirl</fullName>
    </recommendedName>
</protein>
<evidence type="ECO:0000256" key="6">
    <source>
        <dbReference type="ARBA" id="ARBA00022734"/>
    </source>
</evidence>
<evidence type="ECO:0000256" key="10">
    <source>
        <dbReference type="ARBA" id="ARBA00023157"/>
    </source>
</evidence>
<feature type="transmembrane region" description="Helical" evidence="14">
    <location>
        <begin position="704"/>
        <end position="728"/>
    </location>
</feature>
<evidence type="ECO:0000256" key="9">
    <source>
        <dbReference type="ARBA" id="ARBA00023136"/>
    </source>
</evidence>
<dbReference type="Pfam" id="PF00002">
    <property type="entry name" value="7tm_2"/>
    <property type="match status" value="1"/>
</dbReference>
<feature type="region of interest" description="Disordered" evidence="13">
    <location>
        <begin position="1048"/>
        <end position="1087"/>
    </location>
</feature>
<keyword evidence="5 15" id="KW-0732">Signal</keyword>
<dbReference type="PROSITE" id="PS50228">
    <property type="entry name" value="SUEL_LECTIN"/>
    <property type="match status" value="1"/>
</dbReference>
<evidence type="ECO:0008006" key="22">
    <source>
        <dbReference type="Google" id="ProtNLM"/>
    </source>
</evidence>
<evidence type="ECO:0000256" key="14">
    <source>
        <dbReference type="SAM" id="Phobius"/>
    </source>
</evidence>
<feature type="transmembrane region" description="Helical" evidence="14">
    <location>
        <begin position="789"/>
        <end position="815"/>
    </location>
</feature>
<dbReference type="SMART" id="SM00303">
    <property type="entry name" value="GPS"/>
    <property type="match status" value="1"/>
</dbReference>
<dbReference type="GO" id="GO:0007166">
    <property type="term" value="P:cell surface receptor signaling pathway"/>
    <property type="evidence" value="ECO:0007669"/>
    <property type="project" value="InterPro"/>
</dbReference>
<dbReference type="InterPro" id="IPR057244">
    <property type="entry name" value="GAIN_B"/>
</dbReference>
<evidence type="ECO:0000313" key="20">
    <source>
        <dbReference type="EMBL" id="KAG8198213.1"/>
    </source>
</evidence>
<dbReference type="SUPFAM" id="SSF111418">
    <property type="entry name" value="Hormone receptor domain"/>
    <property type="match status" value="1"/>
</dbReference>
<dbReference type="AlphaFoldDB" id="A0AAV6VR26"/>
<evidence type="ECO:0000256" key="4">
    <source>
        <dbReference type="ARBA" id="ARBA00022692"/>
    </source>
</evidence>
<keyword evidence="8" id="KW-0297">G-protein coupled receptor</keyword>
<evidence type="ECO:0000256" key="8">
    <source>
        <dbReference type="ARBA" id="ARBA00023040"/>
    </source>
</evidence>
<feature type="transmembrane region" description="Helical" evidence="14">
    <location>
        <begin position="679"/>
        <end position="698"/>
    </location>
</feature>
<keyword evidence="9 14" id="KW-0472">Membrane</keyword>
<sequence length="1217" mass="137108">MHFYRISAIFAILLVAKVVHVSSGGKKGGVNSRRFSLKPPTILEASGYKTIYECEGRTLTIVCDEGKINLVRANFGRFSISICNDHGNLDWRVNCMSQDSFLIMQNRCGMKPNCSVNVSSATFHDSCPGTLKYLEVQYHCGTGGPLPALTSTTLSPGYKPTHPTTNVTAIPREKIHTASHRTTTTSTTTVLPFIPLIRTTTTSSPRTVSSAWPVFNKSDVFFEHKEFSPGPTTTTKVPVSYAVPTMPSFQRNATSIRPPPVSTSDIYDEYHCHPVHSRGINWPSTKIGETAYAPCPDGASGTAKWHCNDSPLRWSPTFPDLSQCHSLWLENLKQRIKKGDSIISVISELALISAKKPIFSDDIKRISDLVREAHLKILNSMSNFLDVWHRDHVLRELLMFSVHTLNNIVDSKQGPAWKELQPIDQKRIISNFLQKIDVNALLLSETSSEDSSYNLVKSNVWLSLQILKVRSQESFKFPTYSDISIEEDRGYWLNMKDSIVIPSDAIEDYAKNGFYKLVFVAFNKVHMYLSPGMKIANHFNGSSHENVTKVVNSKIIGATVGRSEYVKLNQPAVITLKHLIETNVTNPICVFWDYNISDWSAQGCHVDSSNITHTVCLCDHLTNFALIMDFKPTPVPSPIIDWMYVVIAVGCIISLFCLIIAVLIMFFRLRPNQCEDSTFIHRNMFVCLLIAELVFLFGIKQTNYELACSLIAGAMQYIFLVTFSWMLFECYHQYITLIQSCETKKSNTWWYYVAAYGVPAIITGIAAVVDPTSYGTNNFCFLQADNYFVFSFVGPAVSIIFGGLVFLFIALLMLYHKLPNTTSVKGKDDACLQKFRSWNRRSFLLIVLLSFTWASALVYINAESFGLAYLFAALNCVQGVTILAFYCFKNEKVKEDIRKLFGGKLCFKEEKQDEPQPEQTENVDNETSSIERDARGFWTLPKERVSTTSSINTRDSMQGLMRNSLHDIQQSATLQNASRLGKLNSNRVPPAFARKKMVGEQDSVLPNVRRHQALNAPKDPAQKYFAHPDSNGQFLDHIYETIDDDALPDEEESHTPFTPGARFLPPENFYGDHSDLSQNSSSSCGYDHQPLINMVPQMGQSLSQIPYPMSVDSHSNNVEQMWEQGHSLRRHQIPSENPVAMKSHCDRIPHNFPPENHHQACSNRMAPETWEPTLPDLLQSPPDNNVVLAVLDGDKVVNRIQQDDVLIKPQYKLSTYC</sequence>
<comment type="similarity">
    <text evidence="2">Belongs to the G-protein coupled receptor 2 family. LN-TM7 subfamily.</text>
</comment>
<dbReference type="Gene3D" id="2.60.220.50">
    <property type="match status" value="1"/>
</dbReference>
<dbReference type="Proteomes" id="UP000827092">
    <property type="component" value="Unassembled WGS sequence"/>
</dbReference>
<keyword evidence="4 14" id="KW-0812">Transmembrane</keyword>
<dbReference type="GO" id="GO:0004930">
    <property type="term" value="F:G protein-coupled receptor activity"/>
    <property type="evidence" value="ECO:0007669"/>
    <property type="project" value="UniProtKB-KW"/>
</dbReference>
<evidence type="ECO:0000259" key="19">
    <source>
        <dbReference type="PROSITE" id="PS50261"/>
    </source>
</evidence>
<dbReference type="InterPro" id="IPR000203">
    <property type="entry name" value="GPS"/>
</dbReference>
<dbReference type="InterPro" id="IPR043159">
    <property type="entry name" value="Lectin_gal-bd_sf"/>
</dbReference>
<dbReference type="Gene3D" id="2.60.120.740">
    <property type="match status" value="1"/>
</dbReference>
<reference evidence="20 21" key="1">
    <citation type="journal article" date="2022" name="Nat. Ecol. Evol.">
        <title>A masculinizing supergene underlies an exaggerated male reproductive morph in a spider.</title>
        <authorList>
            <person name="Hendrickx F."/>
            <person name="De Corte Z."/>
            <person name="Sonet G."/>
            <person name="Van Belleghem S.M."/>
            <person name="Kostlbacher S."/>
            <person name="Vangestel C."/>
        </authorList>
    </citation>
    <scope>NUCLEOTIDE SEQUENCE [LARGE SCALE GENOMIC DNA]</scope>
    <source>
        <strain evidence="20">W744_W776</strain>
    </source>
</reference>
<evidence type="ECO:0000256" key="15">
    <source>
        <dbReference type="SAM" id="SignalP"/>
    </source>
</evidence>
<dbReference type="Gene3D" id="1.25.40.610">
    <property type="match status" value="1"/>
</dbReference>
<dbReference type="SMART" id="SM00008">
    <property type="entry name" value="HormR"/>
    <property type="match status" value="1"/>
</dbReference>